<evidence type="ECO:0000313" key="3">
    <source>
        <dbReference type="Proteomes" id="UP001157914"/>
    </source>
</evidence>
<gene>
    <name evidence="2" type="ORF">SAMN06265374_0308</name>
</gene>
<dbReference type="Pfam" id="PF01381">
    <property type="entry name" value="HTH_3"/>
    <property type="match status" value="1"/>
</dbReference>
<keyword evidence="3" id="KW-1185">Reference proteome</keyword>
<evidence type="ECO:0000313" key="2">
    <source>
        <dbReference type="EMBL" id="SMP01055.1"/>
    </source>
</evidence>
<dbReference type="PANTHER" id="PTHR35010">
    <property type="entry name" value="BLL4672 PROTEIN-RELATED"/>
    <property type="match status" value="1"/>
</dbReference>
<dbReference type="CDD" id="cd00093">
    <property type="entry name" value="HTH_XRE"/>
    <property type="match status" value="1"/>
</dbReference>
<dbReference type="EMBL" id="FXTT01000001">
    <property type="protein sequence ID" value="SMP01055.1"/>
    <property type="molecule type" value="Genomic_DNA"/>
</dbReference>
<sequence length="268" mass="29951">MNGQTRAFGESLRTLRKEQGFSQAELAARLGTTQRHVSFLETGRAAPSRFMLERIERELALPIARVQVLFENAGFVSPYKRRTEDSPDVIAALDLIDRYLLANWPFPAFVLDKHWNVLRQNTPGRALLDDLAGPHNRHANFFEIFLSPSFRKRVLNWRDAAPIFAARLYRAASHDEAMRSLLDQAQKAGLLDDLEVTGRDDIPVFVPVEIEGPDGQRLRLTSLLGQLASVQDAIVEGMTVEMMVPLDDGSQECLLAAAQSAFPLKAAE</sequence>
<dbReference type="SMART" id="SM00530">
    <property type="entry name" value="HTH_XRE"/>
    <property type="match status" value="1"/>
</dbReference>
<dbReference type="Pfam" id="PF17765">
    <property type="entry name" value="MLTR_LBD"/>
    <property type="match status" value="1"/>
</dbReference>
<dbReference type="InterPro" id="IPR001387">
    <property type="entry name" value="Cro/C1-type_HTH"/>
</dbReference>
<proteinExistence type="predicted"/>
<dbReference type="SUPFAM" id="SSF47413">
    <property type="entry name" value="lambda repressor-like DNA-binding domains"/>
    <property type="match status" value="1"/>
</dbReference>
<dbReference type="Gene3D" id="3.30.450.180">
    <property type="match status" value="1"/>
</dbReference>
<organism evidence="2 3">
    <name type="scientific">Roseibium denhamense</name>
    <dbReference type="NCBI Taxonomy" id="76305"/>
    <lineage>
        <taxon>Bacteria</taxon>
        <taxon>Pseudomonadati</taxon>
        <taxon>Pseudomonadota</taxon>
        <taxon>Alphaproteobacteria</taxon>
        <taxon>Hyphomicrobiales</taxon>
        <taxon>Stappiaceae</taxon>
        <taxon>Roseibium</taxon>
    </lineage>
</organism>
<dbReference type="InterPro" id="IPR010982">
    <property type="entry name" value="Lambda_DNA-bd_dom_sf"/>
</dbReference>
<name>A0ABY1N6C7_9HYPH</name>
<dbReference type="InterPro" id="IPR041413">
    <property type="entry name" value="MLTR_LBD"/>
</dbReference>
<dbReference type="PROSITE" id="PS50943">
    <property type="entry name" value="HTH_CROC1"/>
    <property type="match status" value="1"/>
</dbReference>
<reference evidence="2 3" key="1">
    <citation type="submission" date="2017-05" db="EMBL/GenBank/DDBJ databases">
        <authorList>
            <person name="Varghese N."/>
            <person name="Submissions S."/>
        </authorList>
    </citation>
    <scope>NUCLEOTIDE SEQUENCE [LARGE SCALE GENOMIC DNA]</scope>
    <source>
        <strain evidence="2 3">DSM 15949</strain>
    </source>
</reference>
<protein>
    <submittedName>
        <fullName evidence="2">Transcriptional regulator, contains XRE-family HTH domain</fullName>
    </submittedName>
</protein>
<feature type="domain" description="HTH cro/C1-type" evidence="1">
    <location>
        <begin position="12"/>
        <end position="66"/>
    </location>
</feature>
<evidence type="ECO:0000259" key="1">
    <source>
        <dbReference type="PROSITE" id="PS50943"/>
    </source>
</evidence>
<accession>A0ABY1N6C7</accession>
<dbReference type="Proteomes" id="UP001157914">
    <property type="component" value="Unassembled WGS sequence"/>
</dbReference>
<dbReference type="Gene3D" id="1.10.260.40">
    <property type="entry name" value="lambda repressor-like DNA-binding domains"/>
    <property type="match status" value="1"/>
</dbReference>
<comment type="caution">
    <text evidence="2">The sequence shown here is derived from an EMBL/GenBank/DDBJ whole genome shotgun (WGS) entry which is preliminary data.</text>
</comment>
<dbReference type="RefSeq" id="WP_155191296.1">
    <property type="nucleotide sequence ID" value="NZ_BAAAEA010000001.1"/>
</dbReference>
<dbReference type="PANTHER" id="PTHR35010:SF4">
    <property type="entry name" value="BLL5781 PROTEIN"/>
    <property type="match status" value="1"/>
</dbReference>